<evidence type="ECO:0000313" key="11">
    <source>
        <dbReference type="EMBL" id="GAX87372.1"/>
    </source>
</evidence>
<evidence type="ECO:0000256" key="7">
    <source>
        <dbReference type="ARBA" id="ARBA00022989"/>
    </source>
</evidence>
<feature type="domain" description="MotA/TolQ/ExbB proton channel" evidence="10">
    <location>
        <begin position="102"/>
        <end position="216"/>
    </location>
</feature>
<feature type="transmembrane region" description="Helical" evidence="9">
    <location>
        <begin position="145"/>
        <end position="169"/>
    </location>
</feature>
<comment type="caution">
    <text evidence="11">The sequence shown here is derived from an EMBL/GenBank/DDBJ whole genome shotgun (WGS) entry which is preliminary data.</text>
</comment>
<comment type="similarity">
    <text evidence="2">Belongs to the MotA family.</text>
</comment>
<keyword evidence="5 9" id="KW-0812">Transmembrane</keyword>
<dbReference type="PANTHER" id="PTHR30433">
    <property type="entry name" value="CHEMOTAXIS PROTEIN MOTA"/>
    <property type="match status" value="1"/>
</dbReference>
<evidence type="ECO:0000256" key="2">
    <source>
        <dbReference type="ARBA" id="ARBA00008038"/>
    </source>
</evidence>
<dbReference type="GO" id="GO:0005886">
    <property type="term" value="C:plasma membrane"/>
    <property type="evidence" value="ECO:0007669"/>
    <property type="project" value="UniProtKB-SubCell"/>
</dbReference>
<dbReference type="Proteomes" id="UP000217944">
    <property type="component" value="Unassembled WGS sequence"/>
</dbReference>
<keyword evidence="6" id="KW-0283">Flagellar rotation</keyword>
<evidence type="ECO:0000256" key="4">
    <source>
        <dbReference type="ARBA" id="ARBA00022475"/>
    </source>
</evidence>
<comment type="subcellular location">
    <subcellularLocation>
        <location evidence="1">Cell inner membrane</location>
        <topology evidence="1">Multi-pass membrane protein</topology>
    </subcellularLocation>
</comment>
<dbReference type="InterPro" id="IPR047055">
    <property type="entry name" value="MotA-like"/>
</dbReference>
<dbReference type="GO" id="GO:0006935">
    <property type="term" value="P:chemotaxis"/>
    <property type="evidence" value="ECO:0007669"/>
    <property type="project" value="InterPro"/>
</dbReference>
<evidence type="ECO:0000256" key="5">
    <source>
        <dbReference type="ARBA" id="ARBA00022692"/>
    </source>
</evidence>
<dbReference type="PROSITE" id="PS01307">
    <property type="entry name" value="MOTA"/>
    <property type="match status" value="1"/>
</dbReference>
<evidence type="ECO:0000256" key="8">
    <source>
        <dbReference type="ARBA" id="ARBA00023136"/>
    </source>
</evidence>
<feature type="transmembrane region" description="Helical" evidence="9">
    <location>
        <begin position="33"/>
        <end position="50"/>
    </location>
</feature>
<evidence type="ECO:0000256" key="3">
    <source>
        <dbReference type="ARBA" id="ARBA00022448"/>
    </source>
</evidence>
<gene>
    <name evidence="11" type="ORF">LNAT_P0667</name>
</gene>
<dbReference type="RefSeq" id="WP_096258513.1">
    <property type="nucleotide sequence ID" value="NZ_BDME01000001.1"/>
</dbReference>
<dbReference type="InterPro" id="IPR002898">
    <property type="entry name" value="MotA_ExbB_proton_chnl"/>
</dbReference>
<evidence type="ECO:0000256" key="1">
    <source>
        <dbReference type="ARBA" id="ARBA00004429"/>
    </source>
</evidence>
<evidence type="ECO:0000256" key="6">
    <source>
        <dbReference type="ARBA" id="ARBA00022779"/>
    </source>
</evidence>
<dbReference type="OrthoDB" id="9806929at2"/>
<dbReference type="AlphaFoldDB" id="A0A292Y924"/>
<keyword evidence="8 9" id="KW-0472">Membrane</keyword>
<protein>
    <submittedName>
        <fullName evidence="11">Chemotaxis protein MotA</fullName>
    </submittedName>
</protein>
<keyword evidence="3" id="KW-0813">Transport</keyword>
<accession>A0A292Y924</accession>
<keyword evidence="4" id="KW-1003">Cell membrane</keyword>
<name>A0A292Y924_9BACT</name>
<evidence type="ECO:0000313" key="12">
    <source>
        <dbReference type="Proteomes" id="UP000217944"/>
    </source>
</evidence>
<keyword evidence="12" id="KW-1185">Reference proteome</keyword>
<evidence type="ECO:0000259" key="10">
    <source>
        <dbReference type="Pfam" id="PF01618"/>
    </source>
</evidence>
<dbReference type="GO" id="GO:0071978">
    <property type="term" value="P:bacterial-type flagellum-dependent swarming motility"/>
    <property type="evidence" value="ECO:0007669"/>
    <property type="project" value="InterPro"/>
</dbReference>
<organism evidence="11 12">
    <name type="scientific">Lebetimonas natsushimae</name>
    <dbReference type="NCBI Taxonomy" id="1936991"/>
    <lineage>
        <taxon>Bacteria</taxon>
        <taxon>Pseudomonadati</taxon>
        <taxon>Campylobacterota</taxon>
        <taxon>Epsilonproteobacteria</taxon>
        <taxon>Nautiliales</taxon>
        <taxon>Nautiliaceae</taxon>
        <taxon>Lebetimonas</taxon>
    </lineage>
</organism>
<dbReference type="PANTHER" id="PTHR30433:SF2">
    <property type="entry name" value="MOTILITY PROTEIN A"/>
    <property type="match status" value="1"/>
</dbReference>
<dbReference type="Pfam" id="PF01618">
    <property type="entry name" value="MotA_ExbB"/>
    <property type="match status" value="1"/>
</dbReference>
<dbReference type="InterPro" id="IPR000540">
    <property type="entry name" value="Flag_MotA_CS"/>
</dbReference>
<dbReference type="EMBL" id="BDME01000001">
    <property type="protein sequence ID" value="GAX87372.1"/>
    <property type="molecule type" value="Genomic_DNA"/>
</dbReference>
<sequence>MDLATVIGLVGALGLLIAAMALGVGVGAYIDPQSILIVILGSIMALLISYKMEMMTKFVKVFMIAIKPSYQPNYEELIKKLVDYATQARRDGILSLESVAANEEDEFLKKGLSMAVDGNEPDTIRELLEIEMEQMEDRHKKMASIFSTWAGLAGGFGMLGTLVGLVAMLLNMSDPSSIGPAMAVALLTTLYGAMIGNILGNPIASKLSLRNDDEVLAKTMILEGIMSIQAGDNPRTLEAKLLSFLPPSQRKSQFE</sequence>
<reference evidence="11 12" key="1">
    <citation type="journal article" date="2017" name="Syst. Appl. Microbiol.">
        <title>Lebetimonas natsushimae sp. nov., a novel strictly anaerobic, moderately thermophilic chemoautotroph isolated from a deep-sea hydrothermal vent polychaete nest in the Mid-Okinawa Trough.</title>
        <authorList>
            <person name="Nagata R."/>
            <person name="Takaki Y."/>
            <person name="Tame A."/>
            <person name="Nunoura T."/>
            <person name="Muto H."/>
            <person name="Mino S."/>
            <person name="Sawayama S."/>
            <person name="Takai K."/>
            <person name="Nakagawa S."/>
        </authorList>
    </citation>
    <scope>NUCLEOTIDE SEQUENCE [LARGE SCALE GENOMIC DNA]</scope>
    <source>
        <strain evidence="11 12">HS1857</strain>
    </source>
</reference>
<keyword evidence="7 9" id="KW-1133">Transmembrane helix</keyword>
<feature type="transmembrane region" description="Helical" evidence="9">
    <location>
        <begin position="181"/>
        <end position="200"/>
    </location>
</feature>
<evidence type="ECO:0000256" key="9">
    <source>
        <dbReference type="SAM" id="Phobius"/>
    </source>
</evidence>
<proteinExistence type="inferred from homology"/>